<comment type="caution">
    <text evidence="3">The sequence shown here is derived from an EMBL/GenBank/DDBJ whole genome shotgun (WGS) entry which is preliminary data.</text>
</comment>
<dbReference type="Gene3D" id="3.20.20.100">
    <property type="entry name" value="NADP-dependent oxidoreductase domain"/>
    <property type="match status" value="1"/>
</dbReference>
<dbReference type="AlphaFoldDB" id="A0A1F6C9Q9"/>
<proteinExistence type="predicted"/>
<evidence type="ECO:0000259" key="2">
    <source>
        <dbReference type="Pfam" id="PF00248"/>
    </source>
</evidence>
<dbReference type="InterPro" id="IPR050523">
    <property type="entry name" value="AKR_Detox_Biosynth"/>
</dbReference>
<dbReference type="SUPFAM" id="SSF51430">
    <property type="entry name" value="NAD(P)-linked oxidoreductase"/>
    <property type="match status" value="1"/>
</dbReference>
<protein>
    <recommendedName>
        <fullName evidence="2">NADP-dependent oxidoreductase domain-containing protein</fullName>
    </recommendedName>
</protein>
<evidence type="ECO:0000313" key="4">
    <source>
        <dbReference type="Proteomes" id="UP000178606"/>
    </source>
</evidence>
<evidence type="ECO:0000313" key="3">
    <source>
        <dbReference type="EMBL" id="OGG45781.1"/>
    </source>
</evidence>
<name>A0A1F6C9Q9_HANXR</name>
<dbReference type="Pfam" id="PF00248">
    <property type="entry name" value="Aldo_ket_red"/>
    <property type="match status" value="1"/>
</dbReference>
<accession>A0A1F6C9Q9</accession>
<feature type="domain" description="NADP-dependent oxidoreductase" evidence="2">
    <location>
        <begin position="24"/>
        <end position="331"/>
    </location>
</feature>
<evidence type="ECO:0000256" key="1">
    <source>
        <dbReference type="ARBA" id="ARBA00023002"/>
    </source>
</evidence>
<dbReference type="GO" id="GO:0016491">
    <property type="term" value="F:oxidoreductase activity"/>
    <property type="evidence" value="ECO:0007669"/>
    <property type="project" value="UniProtKB-KW"/>
</dbReference>
<dbReference type="InterPro" id="IPR020471">
    <property type="entry name" value="AKR"/>
</dbReference>
<keyword evidence="1" id="KW-0560">Oxidoreductase</keyword>
<dbReference type="FunFam" id="3.20.20.100:FF:000004">
    <property type="entry name" value="Oxidoreductase, aldo/keto reductase"/>
    <property type="match status" value="1"/>
</dbReference>
<dbReference type="EMBL" id="MFKF01000366">
    <property type="protein sequence ID" value="OGG45781.1"/>
    <property type="molecule type" value="Genomic_DNA"/>
</dbReference>
<sequence length="334" mass="37352">MAERMRYKEIFYNRMGRSGLKVSEIGLGTWKFGYPERGDGSRSDERDSLRILDAAMDLGVTFWDTANRYNNMSGNSERIIGTWLRANPDQRRNVIIATKGRGQMDGVTPNHEGLSRLNLIESVKKSLERLQTDSIDLYQWHGPDPETPIEESLRTMDDLISQGLVRYIGVSNHSVSQVQALLDLSDRRFLERIASVQNRYNVLDGESHPGVVALCEKNGLGFIPYSPLAQGMLSSRYAEGATPQVGDRLVDEGALERRRSDRALRIVRVLGEVGRQHGRTEAQVALAYLLKHPSIPTVIPTARTVQQLRENAGASGFILGDEEFAKINEAAKQT</sequence>
<dbReference type="InterPro" id="IPR036812">
    <property type="entry name" value="NAD(P)_OxRdtase_dom_sf"/>
</dbReference>
<reference evidence="3 4" key="1">
    <citation type="journal article" date="2016" name="Nat. Commun.">
        <title>Thousands of microbial genomes shed light on interconnected biogeochemical processes in an aquifer system.</title>
        <authorList>
            <person name="Anantharaman K."/>
            <person name="Brown C.T."/>
            <person name="Hug L.A."/>
            <person name="Sharon I."/>
            <person name="Castelle C.J."/>
            <person name="Probst A.J."/>
            <person name="Thomas B.C."/>
            <person name="Singh A."/>
            <person name="Wilkins M.J."/>
            <person name="Karaoz U."/>
            <person name="Brodie E.L."/>
            <person name="Williams K.H."/>
            <person name="Hubbard S.S."/>
            <person name="Banfield J.F."/>
        </authorList>
    </citation>
    <scope>NUCLEOTIDE SEQUENCE [LARGE SCALE GENOMIC DNA]</scope>
    <source>
        <strain evidence="4">RIFCSPLOWO2_12_FULL_64_10</strain>
    </source>
</reference>
<organism evidence="3 4">
    <name type="scientific">Handelsmanbacteria sp. (strain RIFCSPLOWO2_12_FULL_64_10)</name>
    <dbReference type="NCBI Taxonomy" id="1817868"/>
    <lineage>
        <taxon>Bacteria</taxon>
        <taxon>Candidatus Handelsmaniibacteriota</taxon>
    </lineage>
</organism>
<dbReference type="PANTHER" id="PTHR43364">
    <property type="entry name" value="NADH-SPECIFIC METHYLGLYOXAL REDUCTASE-RELATED"/>
    <property type="match status" value="1"/>
</dbReference>
<dbReference type="Proteomes" id="UP000178606">
    <property type="component" value="Unassembled WGS sequence"/>
</dbReference>
<gene>
    <name evidence="3" type="ORF">A3F84_12335</name>
</gene>
<dbReference type="PANTHER" id="PTHR43364:SF4">
    <property type="entry name" value="NAD(P)-LINKED OXIDOREDUCTASE SUPERFAMILY PROTEIN"/>
    <property type="match status" value="1"/>
</dbReference>
<dbReference type="GO" id="GO:0005829">
    <property type="term" value="C:cytosol"/>
    <property type="evidence" value="ECO:0007669"/>
    <property type="project" value="UniProtKB-ARBA"/>
</dbReference>
<dbReference type="PRINTS" id="PR00069">
    <property type="entry name" value="ALDKETRDTASE"/>
</dbReference>
<dbReference type="InterPro" id="IPR023210">
    <property type="entry name" value="NADP_OxRdtase_dom"/>
</dbReference>